<dbReference type="EMBL" id="CP036280">
    <property type="protein sequence ID" value="QDU71243.1"/>
    <property type="molecule type" value="Genomic_DNA"/>
</dbReference>
<dbReference type="AlphaFoldDB" id="A0A518BW83"/>
<dbReference type="InterPro" id="IPR012902">
    <property type="entry name" value="N_methyl_site"/>
</dbReference>
<dbReference type="RefSeq" id="WP_145445400.1">
    <property type="nucleotide sequence ID" value="NZ_CP036280.1"/>
</dbReference>
<evidence type="ECO:0000313" key="2">
    <source>
        <dbReference type="Proteomes" id="UP000320386"/>
    </source>
</evidence>
<reference evidence="1 2" key="1">
    <citation type="submission" date="2019-02" db="EMBL/GenBank/DDBJ databases">
        <title>Deep-cultivation of Planctomycetes and their phenomic and genomic characterization uncovers novel biology.</title>
        <authorList>
            <person name="Wiegand S."/>
            <person name="Jogler M."/>
            <person name="Boedeker C."/>
            <person name="Pinto D."/>
            <person name="Vollmers J."/>
            <person name="Rivas-Marin E."/>
            <person name="Kohn T."/>
            <person name="Peeters S.H."/>
            <person name="Heuer A."/>
            <person name="Rast P."/>
            <person name="Oberbeckmann S."/>
            <person name="Bunk B."/>
            <person name="Jeske O."/>
            <person name="Meyerdierks A."/>
            <person name="Storesund J.E."/>
            <person name="Kallscheuer N."/>
            <person name="Luecker S."/>
            <person name="Lage O.M."/>
            <person name="Pohl T."/>
            <person name="Merkel B.J."/>
            <person name="Hornburger P."/>
            <person name="Mueller R.-W."/>
            <person name="Bruemmer F."/>
            <person name="Labrenz M."/>
            <person name="Spormann A.M."/>
            <person name="Op den Camp H."/>
            <person name="Overmann J."/>
            <person name="Amann R."/>
            <person name="Jetten M.S.M."/>
            <person name="Mascher T."/>
            <person name="Medema M.H."/>
            <person name="Devos D.P."/>
            <person name="Kaster A.-K."/>
            <person name="Ovreas L."/>
            <person name="Rohde M."/>
            <person name="Galperin M.Y."/>
            <person name="Jogler C."/>
        </authorList>
    </citation>
    <scope>NUCLEOTIDE SEQUENCE [LARGE SCALE GENOMIC DNA]</scope>
    <source>
        <strain evidence="1 2">Pan265</strain>
    </source>
</reference>
<organism evidence="1 2">
    <name type="scientific">Mucisphaera calidilacus</name>
    <dbReference type="NCBI Taxonomy" id="2527982"/>
    <lineage>
        <taxon>Bacteria</taxon>
        <taxon>Pseudomonadati</taxon>
        <taxon>Planctomycetota</taxon>
        <taxon>Phycisphaerae</taxon>
        <taxon>Phycisphaerales</taxon>
        <taxon>Phycisphaeraceae</taxon>
        <taxon>Mucisphaera</taxon>
    </lineage>
</organism>
<keyword evidence="2" id="KW-1185">Reference proteome</keyword>
<evidence type="ECO:0008006" key="3">
    <source>
        <dbReference type="Google" id="ProtNLM"/>
    </source>
</evidence>
<sequence length="191" mass="20121">MHARRGLTLLELLIAVSSTAVIALAGAAMLSALGYAASEQRDLRAVVGKSLAVGARVGAEIREAHAILAAENNLLILWQGDWNDDQQVDLSEIIRLDVDAVDQTLKAYTIGTGSNDVAYALTADFAAETQARIDAGDMAGLNWSRDVAAAVFTPNNANPQQARLVTVWITFNAGSLNEVYASAVALRDGGV</sequence>
<proteinExistence type="predicted"/>
<accession>A0A518BW83</accession>
<protein>
    <recommendedName>
        <fullName evidence="3">Prepilin-type N-terminal cleavage/methylation domain-containing protein</fullName>
    </recommendedName>
</protein>
<dbReference type="KEGG" id="mcad:Pan265_10920"/>
<evidence type="ECO:0000313" key="1">
    <source>
        <dbReference type="EMBL" id="QDU71243.1"/>
    </source>
</evidence>
<dbReference type="Proteomes" id="UP000320386">
    <property type="component" value="Chromosome"/>
</dbReference>
<dbReference type="PROSITE" id="PS00409">
    <property type="entry name" value="PROKAR_NTER_METHYL"/>
    <property type="match status" value="1"/>
</dbReference>
<name>A0A518BW83_9BACT</name>
<gene>
    <name evidence="1" type="ORF">Pan265_10920</name>
</gene>